<dbReference type="Gene3D" id="3.10.350.10">
    <property type="entry name" value="LysM domain"/>
    <property type="match status" value="1"/>
</dbReference>
<dbReference type="CDD" id="cd00118">
    <property type="entry name" value="LysM"/>
    <property type="match status" value="1"/>
</dbReference>
<feature type="domain" description="LysM" evidence="1">
    <location>
        <begin position="44"/>
        <end position="91"/>
    </location>
</feature>
<dbReference type="InterPro" id="IPR036779">
    <property type="entry name" value="LysM_dom_sf"/>
</dbReference>
<proteinExistence type="predicted"/>
<organism evidence="2">
    <name type="scientific">Myoviridae sp. ctPJU6</name>
    <dbReference type="NCBI Taxonomy" id="2827684"/>
    <lineage>
        <taxon>Viruses</taxon>
        <taxon>Duplodnaviria</taxon>
        <taxon>Heunggongvirae</taxon>
        <taxon>Uroviricota</taxon>
        <taxon>Caudoviricetes</taxon>
    </lineage>
</organism>
<evidence type="ECO:0000313" key="2">
    <source>
        <dbReference type="EMBL" id="DAF63293.1"/>
    </source>
</evidence>
<dbReference type="Pfam" id="PF01476">
    <property type="entry name" value="LysM"/>
    <property type="match status" value="1"/>
</dbReference>
<accession>A0A8S5TJ23</accession>
<dbReference type="EMBL" id="BK032838">
    <property type="protein sequence ID" value="DAF63293.1"/>
    <property type="molecule type" value="Genomic_DNA"/>
</dbReference>
<evidence type="ECO:0000259" key="1">
    <source>
        <dbReference type="Pfam" id="PF01476"/>
    </source>
</evidence>
<sequence>MKVLTLTAMLAASTLWAGVAVNADLARDYLFAGRNELIEYRKEVAEGDTLWNICSEIATDREDLRKLVWQAMRDNHIQDPAELQPGRVVIVRVREARR</sequence>
<dbReference type="InterPro" id="IPR018392">
    <property type="entry name" value="LysM"/>
</dbReference>
<protein>
    <submittedName>
        <fullName evidence="2">Lysin motif</fullName>
    </submittedName>
</protein>
<name>A0A8S5TJ23_9CAUD</name>
<reference evidence="2" key="1">
    <citation type="journal article" date="2021" name="Proc. Natl. Acad. Sci. U.S.A.">
        <title>A Catalog of Tens of Thousands of Viruses from Human Metagenomes Reveals Hidden Associations with Chronic Diseases.</title>
        <authorList>
            <person name="Tisza M.J."/>
            <person name="Buck C.B."/>
        </authorList>
    </citation>
    <scope>NUCLEOTIDE SEQUENCE</scope>
    <source>
        <strain evidence="2">CtPJU6</strain>
    </source>
</reference>